<name>A0ABD1WYF3_9LAMI</name>
<dbReference type="EMBL" id="JBFOLJ010000002">
    <property type="protein sequence ID" value="KAL2554722.1"/>
    <property type="molecule type" value="Genomic_DNA"/>
</dbReference>
<evidence type="ECO:0000313" key="1">
    <source>
        <dbReference type="EMBL" id="KAL2554722.1"/>
    </source>
</evidence>
<evidence type="ECO:0000313" key="2">
    <source>
        <dbReference type="Proteomes" id="UP001604277"/>
    </source>
</evidence>
<accession>A0ABD1WYF3</accession>
<dbReference type="AlphaFoldDB" id="A0ABD1WYF3"/>
<gene>
    <name evidence="1" type="ORF">Fot_08341</name>
</gene>
<proteinExistence type="predicted"/>
<sequence length="108" mass="12618">MGSREEWYKDHGVREAQEESMGCVRWDSDEVGLGDVLVELMRTERGFCGFHFYRCWWILGFFKPYTLQDTGVGPSMANFHPNAAVRFYPIDRGPIFTGRHLSVSFWFV</sequence>
<keyword evidence="2" id="KW-1185">Reference proteome</keyword>
<comment type="caution">
    <text evidence="1">The sequence shown here is derived from an EMBL/GenBank/DDBJ whole genome shotgun (WGS) entry which is preliminary data.</text>
</comment>
<protein>
    <submittedName>
        <fullName evidence="1">Uncharacterized protein</fullName>
    </submittedName>
</protein>
<organism evidence="1 2">
    <name type="scientific">Forsythia ovata</name>
    <dbReference type="NCBI Taxonomy" id="205694"/>
    <lineage>
        <taxon>Eukaryota</taxon>
        <taxon>Viridiplantae</taxon>
        <taxon>Streptophyta</taxon>
        <taxon>Embryophyta</taxon>
        <taxon>Tracheophyta</taxon>
        <taxon>Spermatophyta</taxon>
        <taxon>Magnoliopsida</taxon>
        <taxon>eudicotyledons</taxon>
        <taxon>Gunneridae</taxon>
        <taxon>Pentapetalae</taxon>
        <taxon>asterids</taxon>
        <taxon>lamiids</taxon>
        <taxon>Lamiales</taxon>
        <taxon>Oleaceae</taxon>
        <taxon>Forsythieae</taxon>
        <taxon>Forsythia</taxon>
    </lineage>
</organism>
<reference evidence="2" key="1">
    <citation type="submission" date="2024-07" db="EMBL/GenBank/DDBJ databases">
        <title>Two chromosome-level genome assemblies of Korean endemic species Abeliophyllum distichum and Forsythia ovata (Oleaceae).</title>
        <authorList>
            <person name="Jang H."/>
        </authorList>
    </citation>
    <scope>NUCLEOTIDE SEQUENCE [LARGE SCALE GENOMIC DNA]</scope>
</reference>
<dbReference type="Proteomes" id="UP001604277">
    <property type="component" value="Unassembled WGS sequence"/>
</dbReference>